<dbReference type="Proteomes" id="UP001302812">
    <property type="component" value="Unassembled WGS sequence"/>
</dbReference>
<gene>
    <name evidence="1" type="ORF">N656DRAFT_79949</name>
</gene>
<dbReference type="RefSeq" id="XP_064670446.1">
    <property type="nucleotide sequence ID" value="XM_064817876.1"/>
</dbReference>
<protein>
    <submittedName>
        <fullName evidence="1">Uncharacterized protein</fullName>
    </submittedName>
</protein>
<proteinExistence type="predicted"/>
<reference evidence="1" key="2">
    <citation type="submission" date="2023-05" db="EMBL/GenBank/DDBJ databases">
        <authorList>
            <consortium name="Lawrence Berkeley National Laboratory"/>
            <person name="Steindorff A."/>
            <person name="Hensen N."/>
            <person name="Bonometti L."/>
            <person name="Westerberg I."/>
            <person name="Brannstrom I.O."/>
            <person name="Guillou S."/>
            <person name="Cros-Aarteil S."/>
            <person name="Calhoun S."/>
            <person name="Haridas S."/>
            <person name="Kuo A."/>
            <person name="Mondo S."/>
            <person name="Pangilinan J."/>
            <person name="Riley R."/>
            <person name="Labutti K."/>
            <person name="Andreopoulos B."/>
            <person name="Lipzen A."/>
            <person name="Chen C."/>
            <person name="Yanf M."/>
            <person name="Daum C."/>
            <person name="Ng V."/>
            <person name="Clum A."/>
            <person name="Ohm R."/>
            <person name="Martin F."/>
            <person name="Silar P."/>
            <person name="Natvig D."/>
            <person name="Lalanne C."/>
            <person name="Gautier V."/>
            <person name="Ament-Velasquez S.L."/>
            <person name="Kruys A."/>
            <person name="Hutchinson M.I."/>
            <person name="Powell A.J."/>
            <person name="Barry K."/>
            <person name="Miller A.N."/>
            <person name="Grigoriev I.V."/>
            <person name="Debuchy R."/>
            <person name="Gladieux P."/>
            <person name="Thoren M.H."/>
            <person name="Johannesson H."/>
        </authorList>
    </citation>
    <scope>NUCLEOTIDE SEQUENCE</scope>
    <source>
        <strain evidence="1">CBS 508.74</strain>
    </source>
</reference>
<sequence length="160" mass="18213">MGRNWPAFLRIQRVSGSRFGVSTIRMGASIGQYDKSIWPIHGSNFRPDQPEAEQQATPIQKQTLDYEICTWFSDILSTGTPRRMKWSEGASTYFSPYGHYLLISWDSCLEGNLNSDIRVWTEPDLDKTSYPRWKCVDIVGPPEFALEAAKILVNLVPGRP</sequence>
<organism evidence="1 2">
    <name type="scientific">Canariomyces notabilis</name>
    <dbReference type="NCBI Taxonomy" id="2074819"/>
    <lineage>
        <taxon>Eukaryota</taxon>
        <taxon>Fungi</taxon>
        <taxon>Dikarya</taxon>
        <taxon>Ascomycota</taxon>
        <taxon>Pezizomycotina</taxon>
        <taxon>Sordariomycetes</taxon>
        <taxon>Sordariomycetidae</taxon>
        <taxon>Sordariales</taxon>
        <taxon>Chaetomiaceae</taxon>
        <taxon>Canariomyces</taxon>
    </lineage>
</organism>
<dbReference type="EMBL" id="MU853341">
    <property type="protein sequence ID" value="KAK4112876.1"/>
    <property type="molecule type" value="Genomic_DNA"/>
</dbReference>
<comment type="caution">
    <text evidence="1">The sequence shown here is derived from an EMBL/GenBank/DDBJ whole genome shotgun (WGS) entry which is preliminary data.</text>
</comment>
<accession>A0AAN6TEU0</accession>
<evidence type="ECO:0000313" key="1">
    <source>
        <dbReference type="EMBL" id="KAK4112876.1"/>
    </source>
</evidence>
<evidence type="ECO:0000313" key="2">
    <source>
        <dbReference type="Proteomes" id="UP001302812"/>
    </source>
</evidence>
<dbReference type="AlphaFoldDB" id="A0AAN6TEU0"/>
<name>A0AAN6TEU0_9PEZI</name>
<reference evidence="1" key="1">
    <citation type="journal article" date="2023" name="Mol. Phylogenet. Evol.">
        <title>Genome-scale phylogeny and comparative genomics of the fungal order Sordariales.</title>
        <authorList>
            <person name="Hensen N."/>
            <person name="Bonometti L."/>
            <person name="Westerberg I."/>
            <person name="Brannstrom I.O."/>
            <person name="Guillou S."/>
            <person name="Cros-Aarteil S."/>
            <person name="Calhoun S."/>
            <person name="Haridas S."/>
            <person name="Kuo A."/>
            <person name="Mondo S."/>
            <person name="Pangilinan J."/>
            <person name="Riley R."/>
            <person name="LaButti K."/>
            <person name="Andreopoulos B."/>
            <person name="Lipzen A."/>
            <person name="Chen C."/>
            <person name="Yan M."/>
            <person name="Daum C."/>
            <person name="Ng V."/>
            <person name="Clum A."/>
            <person name="Steindorff A."/>
            <person name="Ohm R.A."/>
            <person name="Martin F."/>
            <person name="Silar P."/>
            <person name="Natvig D.O."/>
            <person name="Lalanne C."/>
            <person name="Gautier V."/>
            <person name="Ament-Velasquez S.L."/>
            <person name="Kruys A."/>
            <person name="Hutchinson M.I."/>
            <person name="Powell A.J."/>
            <person name="Barry K."/>
            <person name="Miller A.N."/>
            <person name="Grigoriev I.V."/>
            <person name="Debuchy R."/>
            <person name="Gladieux P."/>
            <person name="Hiltunen Thoren M."/>
            <person name="Johannesson H."/>
        </authorList>
    </citation>
    <scope>NUCLEOTIDE SEQUENCE</scope>
    <source>
        <strain evidence="1">CBS 508.74</strain>
    </source>
</reference>
<keyword evidence="2" id="KW-1185">Reference proteome</keyword>
<dbReference type="GeneID" id="89942001"/>